<evidence type="ECO:0000259" key="4">
    <source>
        <dbReference type="PROSITE" id="PS50994"/>
    </source>
</evidence>
<evidence type="ECO:0000256" key="1">
    <source>
        <dbReference type="PROSITE-ProRule" id="PRU00047"/>
    </source>
</evidence>
<evidence type="ECO:0000313" key="6">
    <source>
        <dbReference type="RefSeq" id="XP_002734892.1"/>
    </source>
</evidence>
<organism evidence="5 6">
    <name type="scientific">Saccoglossus kowalevskii</name>
    <name type="common">Acorn worm</name>
    <dbReference type="NCBI Taxonomy" id="10224"/>
    <lineage>
        <taxon>Eukaryota</taxon>
        <taxon>Metazoa</taxon>
        <taxon>Hemichordata</taxon>
        <taxon>Enteropneusta</taxon>
        <taxon>Harrimaniidae</taxon>
        <taxon>Saccoglossus</taxon>
    </lineage>
</organism>
<evidence type="ECO:0000259" key="3">
    <source>
        <dbReference type="PROSITE" id="PS50158"/>
    </source>
</evidence>
<dbReference type="PROSITE" id="PS50158">
    <property type="entry name" value="ZF_CCHC"/>
    <property type="match status" value="1"/>
</dbReference>
<dbReference type="Gene3D" id="4.10.60.10">
    <property type="entry name" value="Zinc finger, CCHC-type"/>
    <property type="match status" value="1"/>
</dbReference>
<dbReference type="Proteomes" id="UP000694865">
    <property type="component" value="Unplaced"/>
</dbReference>
<dbReference type="Gene3D" id="3.30.70.270">
    <property type="match status" value="1"/>
</dbReference>
<protein>
    <submittedName>
        <fullName evidence="6">Uncharacterized protein LOC100366510</fullName>
    </submittedName>
</protein>
<feature type="domain" description="CCHC-type" evidence="3">
    <location>
        <begin position="421"/>
        <end position="436"/>
    </location>
</feature>
<dbReference type="InterPro" id="IPR040676">
    <property type="entry name" value="DUF5641"/>
</dbReference>
<proteinExistence type="predicted"/>
<keyword evidence="5" id="KW-1185">Reference proteome</keyword>
<dbReference type="Pfam" id="PF13650">
    <property type="entry name" value="Asp_protease_2"/>
    <property type="match status" value="1"/>
</dbReference>
<dbReference type="Gene3D" id="3.10.10.10">
    <property type="entry name" value="HIV Type 1 Reverse Transcriptase, subunit A, domain 1"/>
    <property type="match status" value="1"/>
</dbReference>
<dbReference type="Pfam" id="PF00078">
    <property type="entry name" value="RVT_1"/>
    <property type="match status" value="1"/>
</dbReference>
<dbReference type="Gene3D" id="3.30.420.10">
    <property type="entry name" value="Ribonuclease H-like superfamily/Ribonuclease H"/>
    <property type="match status" value="1"/>
</dbReference>
<dbReference type="SMART" id="SM00343">
    <property type="entry name" value="ZnF_C2HC"/>
    <property type="match status" value="2"/>
</dbReference>
<dbReference type="Pfam" id="PF17921">
    <property type="entry name" value="Integrase_H2C2"/>
    <property type="match status" value="1"/>
</dbReference>
<feature type="region of interest" description="Disordered" evidence="2">
    <location>
        <begin position="1734"/>
        <end position="1762"/>
    </location>
</feature>
<dbReference type="Pfam" id="PF05380">
    <property type="entry name" value="Peptidase_A17"/>
    <property type="match status" value="1"/>
</dbReference>
<dbReference type="RefSeq" id="XP_002734892.1">
    <property type="nucleotide sequence ID" value="XM_002734846.1"/>
</dbReference>
<sequence>MAFTEEKFARQLTIAKLKLEEITELSQSECTADITMAYEQVGELLKRLEHSRDQTTEYLLDKESELEYVKQWTTTQKASMQPIREARQHIRKLVDDATERETQGKLEKELHIQQRVSEEQSKHRLRQQQEIEEIIIRQQKREEEWYLRKLDYEKQIQARHAEQVSSGESLTAPSTQAVKLQKYTITPFSGDYKDWLRFWNQFTVEVDGSNIAEVSKFNYLIELVKDKPREDILGLPHTAAGYQEAKKILLQTYGKDIKVHKSLIKDLEEIPTVTNIHKLNEVHDFYNRLSRIVRTLKTMNKLTTAQSSVYTLMDKLGPVREVLVQKDDNWEEWGLEELVESLRKYVERNPQRVTEENNTTKWRDDKKRKDEKLLLGSNGDHTSNRKIKCVYCRSEDHSSYSCVKVLDLATRRAILRRNRMCFNCTGVGHLASDCRSRGCRNCKGKHHTSICDRAKSTLNVSESAKVEKGLSITTQHTSAIHATVLSKVGTETVRIMFDTGAGSSYVCTDLITQLHLKPIKREQRCIEQMYGTVRKTVELYNITIESLAVGGFSFDVTCVNAEKGVLTHLPNPNIKSLKKRHVRFRRLQFSEEETTENLLAIHIILGAADYQRIRTTEPLVLGINPDKDPGAEFTMLGWTISGKQSSTESQTEKQFFMKTGYEEFEKLCSLDVLGIRDVDSKETSMIHEEFRQQLSMTEQGYYETKLPWKEDHIPLPTNKGLCTARLYSTSKKLERMGKLEEYNNIMREQINERIIEPAPFHQTGEVIHYVPHQAVIREKAETTKMRIVYDCSAKANTKSPSLNDCLETGPSLQPLLFDIMIRNRMRKYCITGDIQKAFHQIRVHEQDRDAMRILWYNKLQDRQLMEYRFTRVIFGATSSPYILGVTLQKHIENYRENYPITVQTLLDDTYVDDIQGGGETEHDVAVFKEESTKILSEGGFSLHKWHSNITHLSSKNNIKHEGTDNTSTSDTKILGIPWNKMEDTLILDFEPGLKGSEPTTKRKMISDINSIYDILGWSSPVTITAKLIFSEVCLLQLHWDERVPEGIHKKWWMWIKSLQLAPTITIPRCVFTDTPTSFEIHGFADASKVALCAAVYVVACRDSKPVSQQLLVAKSRIAPKDRSISRLELAAAHTLAKLQNNVSKALAAFPITAWNSWVDSTTVLYWLQNHGEWSTFVRNRVRKIGELTDAQWRYVPTTENPSDLGTRGTTPDRLGTLWFNGPKWLSSEIDRPVQPEISESAGTKTEKRSTKYNKAMLLTEDENDLNKWVQDLLSRFPFWKLLRITAHIKRFADSCRGMRRIGPLTKSEMSAAETVWIKMTQQTNRMTVDIAISVDHDGIQRCSSRIQGYNPIYIPRKTALARRIIEHCHILTLHGGVATTMSKVREKYWILKLRSLVKSILHNCNHCKKYRAKMLDAPVTSVLPAFRTEFTEPFDVTGVDFAGPLHYKLGKSETNKSYIALFTCATTRAVHLKLCRDMSTVEFKRGLKEFVARRGSPSCMVSDNAKTFVATKMWLTKLQNDEDIFNYLTTKGIEWRFNLSRSPWWGGFFERLIGITKRALSKTIGRALLTFEELEEVLLDVEVFMNNRPLCYMEEDLEQVVITPNMLLRGKPARYLEDNVHDLDDDIGKRLKYLKTCREHVRKRWLNEYLHALQERNTKGLETKKHELPGKNSLILLKDSTKNRANWKIGRIVDTIVGKDGVIRGYKIKTGSGYIVERPLQLVCDLEISNTNDETPVGDDIKSEEPDGTLKNQNVSRPSRKAKTAAVNRLVGVIANEIEDD</sequence>
<gene>
    <name evidence="6" type="primary">LOC100366510</name>
</gene>
<dbReference type="Pfam" id="PF18701">
    <property type="entry name" value="DUF5641"/>
    <property type="match status" value="1"/>
</dbReference>
<dbReference type="InterPro" id="IPR005312">
    <property type="entry name" value="DUF1759"/>
</dbReference>
<accession>A0ABM0GQ65</accession>
<dbReference type="InterPro" id="IPR043502">
    <property type="entry name" value="DNA/RNA_pol_sf"/>
</dbReference>
<keyword evidence="1" id="KW-0863">Zinc-finger</keyword>
<keyword evidence="1" id="KW-0479">Metal-binding</keyword>
<dbReference type="InterPro" id="IPR012337">
    <property type="entry name" value="RNaseH-like_sf"/>
</dbReference>
<dbReference type="InterPro" id="IPR043128">
    <property type="entry name" value="Rev_trsase/Diguanyl_cyclase"/>
</dbReference>
<dbReference type="Pfam" id="PF03564">
    <property type="entry name" value="DUF1759"/>
    <property type="match status" value="1"/>
</dbReference>
<dbReference type="SUPFAM" id="SSF53098">
    <property type="entry name" value="Ribonuclease H-like"/>
    <property type="match status" value="1"/>
</dbReference>
<reference evidence="6" key="1">
    <citation type="submission" date="2025-08" db="UniProtKB">
        <authorList>
            <consortium name="RefSeq"/>
        </authorList>
    </citation>
    <scope>IDENTIFICATION</scope>
    <source>
        <tissue evidence="6">Testes</tissue>
    </source>
</reference>
<dbReference type="InterPro" id="IPR008042">
    <property type="entry name" value="Retrotrans_Pao"/>
</dbReference>
<evidence type="ECO:0000256" key="2">
    <source>
        <dbReference type="SAM" id="MobiDB-lite"/>
    </source>
</evidence>
<dbReference type="Gene3D" id="1.10.340.70">
    <property type="match status" value="1"/>
</dbReference>
<dbReference type="InterPro" id="IPR001584">
    <property type="entry name" value="Integrase_cat-core"/>
</dbReference>
<dbReference type="InterPro" id="IPR041588">
    <property type="entry name" value="Integrase_H2C2"/>
</dbReference>
<dbReference type="InterPro" id="IPR000477">
    <property type="entry name" value="RT_dom"/>
</dbReference>
<dbReference type="PANTHER" id="PTHR47331:SF4">
    <property type="entry name" value="PEPTIDASE S1 DOMAIN-CONTAINING PROTEIN"/>
    <property type="match status" value="1"/>
</dbReference>
<dbReference type="InterPro" id="IPR036397">
    <property type="entry name" value="RNaseH_sf"/>
</dbReference>
<dbReference type="Gene3D" id="2.40.70.10">
    <property type="entry name" value="Acid Proteases"/>
    <property type="match status" value="1"/>
</dbReference>
<name>A0ABM0GQ65_SACKO</name>
<keyword evidence="1" id="KW-0862">Zinc</keyword>
<dbReference type="SUPFAM" id="SSF56672">
    <property type="entry name" value="DNA/RNA polymerases"/>
    <property type="match status" value="1"/>
</dbReference>
<dbReference type="PANTHER" id="PTHR47331">
    <property type="entry name" value="PHD-TYPE DOMAIN-CONTAINING PROTEIN"/>
    <property type="match status" value="1"/>
</dbReference>
<feature type="domain" description="Integrase catalytic" evidence="4">
    <location>
        <begin position="1429"/>
        <end position="1612"/>
    </location>
</feature>
<dbReference type="InterPro" id="IPR021109">
    <property type="entry name" value="Peptidase_aspartic_dom_sf"/>
</dbReference>
<dbReference type="PROSITE" id="PS50994">
    <property type="entry name" value="INTEGRASE"/>
    <property type="match status" value="1"/>
</dbReference>
<dbReference type="GeneID" id="100366510"/>
<evidence type="ECO:0000313" key="5">
    <source>
        <dbReference type="Proteomes" id="UP000694865"/>
    </source>
</evidence>
<dbReference type="InterPro" id="IPR001878">
    <property type="entry name" value="Znf_CCHC"/>
</dbReference>